<keyword evidence="4" id="KW-0812">Transmembrane</keyword>
<name>D7FJR7_ECTSI</name>
<organism evidence="6 7">
    <name type="scientific">Ectocarpus siliculosus</name>
    <name type="common">Brown alga</name>
    <name type="synonym">Conferva siliculosa</name>
    <dbReference type="NCBI Taxonomy" id="2880"/>
    <lineage>
        <taxon>Eukaryota</taxon>
        <taxon>Sar</taxon>
        <taxon>Stramenopiles</taxon>
        <taxon>Ochrophyta</taxon>
        <taxon>PX clade</taxon>
        <taxon>Phaeophyceae</taxon>
        <taxon>Ectocarpales</taxon>
        <taxon>Ectocarpaceae</taxon>
        <taxon>Ectocarpus</taxon>
    </lineage>
</organism>
<dbReference type="PROSITE" id="PS50072">
    <property type="entry name" value="CSA_PPIASE_2"/>
    <property type="match status" value="1"/>
</dbReference>
<keyword evidence="2" id="KW-0539">Nucleus</keyword>
<dbReference type="GO" id="GO:0003755">
    <property type="term" value="F:peptidyl-prolyl cis-trans isomerase activity"/>
    <property type="evidence" value="ECO:0007669"/>
    <property type="project" value="InterPro"/>
</dbReference>
<dbReference type="PRINTS" id="PR00153">
    <property type="entry name" value="CSAPPISMRASE"/>
</dbReference>
<comment type="subcellular location">
    <subcellularLocation>
        <location evidence="1">Nucleus</location>
    </subcellularLocation>
</comment>
<dbReference type="EMBL" id="FN647972">
    <property type="protein sequence ID" value="CBJ29169.1"/>
    <property type="molecule type" value="Genomic_DNA"/>
</dbReference>
<keyword evidence="4" id="KW-0472">Membrane</keyword>
<dbReference type="OrthoDB" id="45365at2759"/>
<evidence type="ECO:0000256" key="2">
    <source>
        <dbReference type="ARBA" id="ARBA00023242"/>
    </source>
</evidence>
<sequence>MAGLAENMLGISNEEEGKTTRVQCTTTASPEAFTLEVYHSWSPNGAERFVDLVKDDYFTDVALFRCVKNFLVQFGISPYVSSPKKKFWREKGPIKDDPNLQISFKRGMLSFAGSGPNSRGTQVFITFADIPHLGKTPWETPLGIVTQGMDTVVDKFYTGYGDQQPFNQDGINQGTLQSRGNAYLREEFPEISYLKECRVVGETVPEEHASARVEKQQEKPGGEYGDVLRPPPVMMKDEFIVPQAAEMAVPQTPKELAGGRDGDGTSPNQSVSFSAIVFLALALGAVVLVWKKSKKDERSVR</sequence>
<feature type="region of interest" description="Disordered" evidence="3">
    <location>
        <begin position="208"/>
        <end position="228"/>
    </location>
</feature>
<evidence type="ECO:0000259" key="5">
    <source>
        <dbReference type="PROSITE" id="PS50072"/>
    </source>
</evidence>
<evidence type="ECO:0000256" key="1">
    <source>
        <dbReference type="ARBA" id="ARBA00004123"/>
    </source>
</evidence>
<dbReference type="InterPro" id="IPR044666">
    <property type="entry name" value="Cyclophilin_A-like"/>
</dbReference>
<dbReference type="Proteomes" id="UP000002630">
    <property type="component" value="Linkage Group LG16"/>
</dbReference>
<dbReference type="InterPro" id="IPR002130">
    <property type="entry name" value="Cyclophilin-type_PPIase_dom"/>
</dbReference>
<evidence type="ECO:0000313" key="6">
    <source>
        <dbReference type="EMBL" id="CBJ29169.1"/>
    </source>
</evidence>
<dbReference type="eggNOG" id="KOG0883">
    <property type="taxonomic scope" value="Eukaryota"/>
</dbReference>
<proteinExistence type="predicted"/>
<protein>
    <recommendedName>
        <fullName evidence="5">PPIase cyclophilin-type domain-containing protein</fullName>
    </recommendedName>
</protein>
<feature type="domain" description="PPIase cyclophilin-type" evidence="5">
    <location>
        <begin position="33"/>
        <end position="152"/>
    </location>
</feature>
<dbReference type="InParanoid" id="D7FJR7"/>
<evidence type="ECO:0000313" key="7">
    <source>
        <dbReference type="Proteomes" id="UP000002630"/>
    </source>
</evidence>
<dbReference type="GO" id="GO:0071013">
    <property type="term" value="C:catalytic step 2 spliceosome"/>
    <property type="evidence" value="ECO:0007669"/>
    <property type="project" value="TreeGrafter"/>
</dbReference>
<evidence type="ECO:0000256" key="4">
    <source>
        <dbReference type="SAM" id="Phobius"/>
    </source>
</evidence>
<dbReference type="AlphaFoldDB" id="D7FJR7"/>
<keyword evidence="7" id="KW-1185">Reference proteome</keyword>
<dbReference type="PANTHER" id="PTHR45625:SF6">
    <property type="entry name" value="SPLICEOSOME-ASSOCIATED PROTEIN CWC27 HOMOLOG"/>
    <property type="match status" value="1"/>
</dbReference>
<feature type="transmembrane region" description="Helical" evidence="4">
    <location>
        <begin position="271"/>
        <end position="290"/>
    </location>
</feature>
<dbReference type="EMBL" id="FN649741">
    <property type="protein sequence ID" value="CBJ29169.1"/>
    <property type="molecule type" value="Genomic_DNA"/>
</dbReference>
<dbReference type="SUPFAM" id="SSF50891">
    <property type="entry name" value="Cyclophilin-like"/>
    <property type="match status" value="1"/>
</dbReference>
<accession>D7FJR7</accession>
<dbReference type="Gene3D" id="2.40.100.10">
    <property type="entry name" value="Cyclophilin-like"/>
    <property type="match status" value="1"/>
</dbReference>
<evidence type="ECO:0000256" key="3">
    <source>
        <dbReference type="SAM" id="MobiDB-lite"/>
    </source>
</evidence>
<gene>
    <name evidence="6" type="ORF">Esi_0136_0039</name>
</gene>
<dbReference type="STRING" id="2880.D7FJR7"/>
<dbReference type="Pfam" id="PF00160">
    <property type="entry name" value="Pro_isomerase"/>
    <property type="match status" value="1"/>
</dbReference>
<feature type="compositionally biased region" description="Basic and acidic residues" evidence="3">
    <location>
        <begin position="208"/>
        <end position="221"/>
    </location>
</feature>
<dbReference type="OMA" id="VKPYWAP"/>
<dbReference type="PANTHER" id="PTHR45625">
    <property type="entry name" value="PEPTIDYL-PROLYL CIS-TRANS ISOMERASE-RELATED"/>
    <property type="match status" value="1"/>
</dbReference>
<reference evidence="6 7" key="1">
    <citation type="journal article" date="2010" name="Nature">
        <title>The Ectocarpus genome and the independent evolution of multicellularity in brown algae.</title>
        <authorList>
            <person name="Cock J.M."/>
            <person name="Sterck L."/>
            <person name="Rouze P."/>
            <person name="Scornet D."/>
            <person name="Allen A.E."/>
            <person name="Amoutzias G."/>
            <person name="Anthouard V."/>
            <person name="Artiguenave F."/>
            <person name="Aury J.M."/>
            <person name="Badger J.H."/>
            <person name="Beszteri B."/>
            <person name="Billiau K."/>
            <person name="Bonnet E."/>
            <person name="Bothwell J.H."/>
            <person name="Bowler C."/>
            <person name="Boyen C."/>
            <person name="Brownlee C."/>
            <person name="Carrano C.J."/>
            <person name="Charrier B."/>
            <person name="Cho G.Y."/>
            <person name="Coelho S.M."/>
            <person name="Collen J."/>
            <person name="Corre E."/>
            <person name="Da Silva C."/>
            <person name="Delage L."/>
            <person name="Delaroque N."/>
            <person name="Dittami S.M."/>
            <person name="Doulbeau S."/>
            <person name="Elias M."/>
            <person name="Farnham G."/>
            <person name="Gachon C.M."/>
            <person name="Gschloessl B."/>
            <person name="Heesch S."/>
            <person name="Jabbari K."/>
            <person name="Jubin C."/>
            <person name="Kawai H."/>
            <person name="Kimura K."/>
            <person name="Kloareg B."/>
            <person name="Kupper F.C."/>
            <person name="Lang D."/>
            <person name="Le Bail A."/>
            <person name="Leblanc C."/>
            <person name="Lerouge P."/>
            <person name="Lohr M."/>
            <person name="Lopez P.J."/>
            <person name="Martens C."/>
            <person name="Maumus F."/>
            <person name="Michel G."/>
            <person name="Miranda-Saavedra D."/>
            <person name="Morales J."/>
            <person name="Moreau H."/>
            <person name="Motomura T."/>
            <person name="Nagasato C."/>
            <person name="Napoli C.A."/>
            <person name="Nelson D.R."/>
            <person name="Nyvall-Collen P."/>
            <person name="Peters A.F."/>
            <person name="Pommier C."/>
            <person name="Potin P."/>
            <person name="Poulain J."/>
            <person name="Quesneville H."/>
            <person name="Read B."/>
            <person name="Rensing S.A."/>
            <person name="Ritter A."/>
            <person name="Rousvoal S."/>
            <person name="Samanta M."/>
            <person name="Samson G."/>
            <person name="Schroeder D.C."/>
            <person name="Segurens B."/>
            <person name="Strittmatter M."/>
            <person name="Tonon T."/>
            <person name="Tregear J.W."/>
            <person name="Valentin K."/>
            <person name="von Dassow P."/>
            <person name="Yamagishi T."/>
            <person name="Van de Peer Y."/>
            <person name="Wincker P."/>
        </authorList>
    </citation>
    <scope>NUCLEOTIDE SEQUENCE [LARGE SCALE GENOMIC DNA]</scope>
    <source>
        <strain evidence="7">Ec32 / CCAP1310/4</strain>
    </source>
</reference>
<keyword evidence="4" id="KW-1133">Transmembrane helix</keyword>
<dbReference type="InterPro" id="IPR029000">
    <property type="entry name" value="Cyclophilin-like_dom_sf"/>
</dbReference>